<evidence type="ECO:0000313" key="1">
    <source>
        <dbReference type="EMBL" id="QWY14199.1"/>
    </source>
</evidence>
<dbReference type="EMBL" id="MZ342906">
    <property type="protein sequence ID" value="QWY14199.1"/>
    <property type="molecule type" value="Genomic_DNA"/>
</dbReference>
<proteinExistence type="predicted"/>
<gene>
    <name evidence="1" type="ORF">SU7_102</name>
</gene>
<organism evidence="1 2">
    <name type="scientific">Escherichia phage vB_EcoP_SU7</name>
    <dbReference type="NCBI Taxonomy" id="2849626"/>
    <lineage>
        <taxon>Viruses</taxon>
        <taxon>Duplodnaviria</taxon>
        <taxon>Heunggongvirae</taxon>
        <taxon>Uroviricota</taxon>
        <taxon>Caudoviricetes</taxon>
        <taxon>Mktvariviridae</taxon>
        <taxon>Gordonclarkvirinae</taxon>
        <taxon>Suseptimavirus</taxon>
        <taxon>Suseptimavirus SU7</taxon>
    </lineage>
</organism>
<sequence>MAFVVLIKGQLLLKLTREVDMFNRLFDRKGRTDILIPSIGVPAKFGEIRAGDFFMESGRLHLKINLDHAVEILSDDKPIIGTSVYSANHTVFVVSVQIEIKSP</sequence>
<reference evidence="1 2" key="1">
    <citation type="submission" date="2021-06" db="EMBL/GenBank/DDBJ databases">
        <title>Complete genome sequence of vB_EcoP_SU7, a Podoviridae coliphage with C3 morphotype.</title>
        <authorList>
            <person name="Koonjan S."/>
            <person name="Cooper C.J."/>
            <person name="Nilsson A.S."/>
        </authorList>
    </citation>
    <scope>NUCLEOTIDE SEQUENCE [LARGE SCALE GENOMIC DNA]</scope>
</reference>
<name>A0A8F3HNC0_9CAUD</name>
<dbReference type="Proteomes" id="UP000693883">
    <property type="component" value="Segment"/>
</dbReference>
<keyword evidence="2" id="KW-1185">Reference proteome</keyword>
<evidence type="ECO:0000313" key="2">
    <source>
        <dbReference type="Proteomes" id="UP000693883"/>
    </source>
</evidence>
<protein>
    <submittedName>
        <fullName evidence="1">Uncharacterized protein</fullName>
    </submittedName>
</protein>
<accession>A0A8F3HNC0</accession>